<reference evidence="1" key="2">
    <citation type="submission" date="2020-07" db="EMBL/GenBank/DDBJ databases">
        <authorList>
            <person name="Vera ALvarez R."/>
            <person name="Arias-Moreno D.M."/>
            <person name="Jimenez-Jacinto V."/>
            <person name="Jimenez-Bremont J.F."/>
            <person name="Swaminathan K."/>
            <person name="Moose S.P."/>
            <person name="Guerrero-Gonzalez M.L."/>
            <person name="Marino-Ramirez L."/>
            <person name="Landsman D."/>
            <person name="Rodriguez-Kessler M."/>
            <person name="Delgado-Sanchez P."/>
        </authorList>
    </citation>
    <scope>NUCLEOTIDE SEQUENCE</scope>
    <source>
        <tissue evidence="1">Cladode</tissue>
    </source>
</reference>
<proteinExistence type="predicted"/>
<name>A0A7C8YMG7_OPUST</name>
<protein>
    <submittedName>
        <fullName evidence="1">Uncharacterized protein</fullName>
    </submittedName>
</protein>
<evidence type="ECO:0000313" key="1">
    <source>
        <dbReference type="EMBL" id="MBA4622016.1"/>
    </source>
</evidence>
<sequence length="115" mass="11828">MLFIRSLIASSVPLVTPGGSLSALWSPRSCWSPLKVAFPDLESSLKDGAKGKFVCSTLVLRGLASFSVFVCTGDNGAALGEEKVMEAGGGVANGTLEGVRPAAAFLSIWANPSLI</sequence>
<reference evidence="1" key="1">
    <citation type="journal article" date="2013" name="J. Plant Res.">
        <title>Effect of fungi and light on seed germination of three Opuntia species from semiarid lands of central Mexico.</title>
        <authorList>
            <person name="Delgado-Sanchez P."/>
            <person name="Jimenez-Bremont J.F."/>
            <person name="Guerrero-Gonzalez Mde L."/>
            <person name="Flores J."/>
        </authorList>
    </citation>
    <scope>NUCLEOTIDE SEQUENCE</scope>
    <source>
        <tissue evidence="1">Cladode</tissue>
    </source>
</reference>
<dbReference type="EMBL" id="GISG01036715">
    <property type="protein sequence ID" value="MBA4622016.1"/>
    <property type="molecule type" value="Transcribed_RNA"/>
</dbReference>
<accession>A0A7C8YMG7</accession>
<dbReference type="AlphaFoldDB" id="A0A7C8YMG7"/>
<organism evidence="1">
    <name type="scientific">Opuntia streptacantha</name>
    <name type="common">Prickly pear cactus</name>
    <name type="synonym">Opuntia cardona</name>
    <dbReference type="NCBI Taxonomy" id="393608"/>
    <lineage>
        <taxon>Eukaryota</taxon>
        <taxon>Viridiplantae</taxon>
        <taxon>Streptophyta</taxon>
        <taxon>Embryophyta</taxon>
        <taxon>Tracheophyta</taxon>
        <taxon>Spermatophyta</taxon>
        <taxon>Magnoliopsida</taxon>
        <taxon>eudicotyledons</taxon>
        <taxon>Gunneridae</taxon>
        <taxon>Pentapetalae</taxon>
        <taxon>Caryophyllales</taxon>
        <taxon>Cactineae</taxon>
        <taxon>Cactaceae</taxon>
        <taxon>Opuntioideae</taxon>
        <taxon>Opuntia</taxon>
    </lineage>
</organism>